<gene>
    <name evidence="5" type="ORF">ASU35_16375</name>
</gene>
<dbReference type="InterPro" id="IPR007197">
    <property type="entry name" value="rSAM"/>
</dbReference>
<dbReference type="GO" id="GO:0003824">
    <property type="term" value="F:catalytic activity"/>
    <property type="evidence" value="ECO:0007669"/>
    <property type="project" value="InterPro"/>
</dbReference>
<keyword evidence="6" id="KW-1185">Reference proteome</keyword>
<name>A0A0V8QAC3_9FIRM</name>
<sequence length="297" mass="34554">MELLGMYKNGNTINKIFSDGTRICETEDNEFRFDFARNMDIKICDRCSMACKFCHEGSTPNGKLGDILNEKFIDTLHPYQEVAIGGGNVLEHPDLIPFLEKLKGLKVITNITLNQIHFEQNIELVDMLFREKLIYGLGVSLVKPTKEFIEKVKKYPNVVIHVINGVLSPSDMFTLENNNLKLLILGYKHLRRGNEYYESDMEDIKAKQRWLYVNLEFILKGFKVVSFDNLAIEQLNVKRLLSNEEWDEFYQGDDGSSTYYIDMVERKFARSSTASFDKRYDLMDSVDDMFRKIVNEN</sequence>
<dbReference type="AlphaFoldDB" id="A0A0V8QAC3"/>
<dbReference type="InterPro" id="IPR058240">
    <property type="entry name" value="rSAM_sf"/>
</dbReference>
<keyword evidence="2" id="KW-0479">Metal-binding</keyword>
<evidence type="ECO:0000256" key="4">
    <source>
        <dbReference type="ARBA" id="ARBA00023014"/>
    </source>
</evidence>
<dbReference type="SUPFAM" id="SSF102114">
    <property type="entry name" value="Radical SAM enzymes"/>
    <property type="match status" value="1"/>
</dbReference>
<evidence type="ECO:0000256" key="2">
    <source>
        <dbReference type="ARBA" id="ARBA00022723"/>
    </source>
</evidence>
<accession>A0A0V8QAC3</accession>
<dbReference type="STRING" id="290052.ASU35_16375"/>
<keyword evidence="3" id="KW-0408">Iron</keyword>
<evidence type="ECO:0000256" key="3">
    <source>
        <dbReference type="ARBA" id="ARBA00023004"/>
    </source>
</evidence>
<dbReference type="InterPro" id="IPR013785">
    <property type="entry name" value="Aldolase_TIM"/>
</dbReference>
<keyword evidence="4" id="KW-0411">Iron-sulfur</keyword>
<dbReference type="OrthoDB" id="9763993at2"/>
<dbReference type="Gene3D" id="3.20.20.70">
    <property type="entry name" value="Aldolase class I"/>
    <property type="match status" value="1"/>
</dbReference>
<dbReference type="EMBL" id="LNAM01000223">
    <property type="protein sequence ID" value="KSV57404.1"/>
    <property type="molecule type" value="Genomic_DNA"/>
</dbReference>
<dbReference type="RefSeq" id="WP_058354353.1">
    <property type="nucleotide sequence ID" value="NZ_CABMMD010000223.1"/>
</dbReference>
<dbReference type="SFLD" id="SFLDS00029">
    <property type="entry name" value="Radical_SAM"/>
    <property type="match status" value="1"/>
</dbReference>
<evidence type="ECO:0000313" key="5">
    <source>
        <dbReference type="EMBL" id="KSV57404.1"/>
    </source>
</evidence>
<dbReference type="Proteomes" id="UP000054874">
    <property type="component" value="Unassembled WGS sequence"/>
</dbReference>
<keyword evidence="1" id="KW-0949">S-adenosyl-L-methionine</keyword>
<evidence type="ECO:0008006" key="7">
    <source>
        <dbReference type="Google" id="ProtNLM"/>
    </source>
</evidence>
<proteinExistence type="predicted"/>
<organism evidence="5 6">
    <name type="scientific">Acetivibrio ethanolgignens</name>
    <dbReference type="NCBI Taxonomy" id="290052"/>
    <lineage>
        <taxon>Bacteria</taxon>
        <taxon>Bacillati</taxon>
        <taxon>Bacillota</taxon>
        <taxon>Clostridia</taxon>
        <taxon>Eubacteriales</taxon>
        <taxon>Oscillospiraceae</taxon>
        <taxon>Acetivibrio</taxon>
    </lineage>
</organism>
<dbReference type="CDD" id="cd01335">
    <property type="entry name" value="Radical_SAM"/>
    <property type="match status" value="1"/>
</dbReference>
<evidence type="ECO:0000313" key="6">
    <source>
        <dbReference type="Proteomes" id="UP000054874"/>
    </source>
</evidence>
<protein>
    <recommendedName>
        <fullName evidence="7">Radical SAM core domain-containing protein</fullName>
    </recommendedName>
</protein>
<reference evidence="5 6" key="1">
    <citation type="submission" date="2015-11" db="EMBL/GenBank/DDBJ databases">
        <title>Butyribacter intestini gen. nov., sp. nov., a butyric acid-producing bacterium of the family Lachnospiraceae isolated from the human faeces.</title>
        <authorList>
            <person name="Zou Y."/>
            <person name="Xue W."/>
            <person name="Luo G."/>
            <person name="Lv M."/>
        </authorList>
    </citation>
    <scope>NUCLEOTIDE SEQUENCE [LARGE SCALE GENOMIC DNA]</scope>
    <source>
        <strain evidence="5 6">ACET-33324</strain>
    </source>
</reference>
<dbReference type="GO" id="GO:0046872">
    <property type="term" value="F:metal ion binding"/>
    <property type="evidence" value="ECO:0007669"/>
    <property type="project" value="UniProtKB-KW"/>
</dbReference>
<evidence type="ECO:0000256" key="1">
    <source>
        <dbReference type="ARBA" id="ARBA00022691"/>
    </source>
</evidence>
<dbReference type="GO" id="GO:0051536">
    <property type="term" value="F:iron-sulfur cluster binding"/>
    <property type="evidence" value="ECO:0007669"/>
    <property type="project" value="UniProtKB-KW"/>
</dbReference>
<comment type="caution">
    <text evidence="5">The sequence shown here is derived from an EMBL/GenBank/DDBJ whole genome shotgun (WGS) entry which is preliminary data.</text>
</comment>